<dbReference type="OrthoDB" id="5513593at2"/>
<dbReference type="EMBL" id="CP012673">
    <property type="protein sequence ID" value="AUX48021.1"/>
    <property type="molecule type" value="Genomic_DNA"/>
</dbReference>
<evidence type="ECO:0000313" key="1">
    <source>
        <dbReference type="EMBL" id="AUX48021.1"/>
    </source>
</evidence>
<evidence type="ECO:0000313" key="2">
    <source>
        <dbReference type="Proteomes" id="UP000238348"/>
    </source>
</evidence>
<accession>A0A2L0F929</accession>
<name>A0A2L0F929_SORCE</name>
<dbReference type="RefSeq" id="WP_104985937.1">
    <property type="nucleotide sequence ID" value="NZ_CP012673.1"/>
</dbReference>
<proteinExistence type="predicted"/>
<gene>
    <name evidence="1" type="ORF">SOCE26_095470</name>
</gene>
<protein>
    <submittedName>
        <fullName evidence="1">Uncharacterized protein</fullName>
    </submittedName>
</protein>
<organism evidence="1 2">
    <name type="scientific">Sorangium cellulosum</name>
    <name type="common">Polyangium cellulosum</name>
    <dbReference type="NCBI Taxonomy" id="56"/>
    <lineage>
        <taxon>Bacteria</taxon>
        <taxon>Pseudomonadati</taxon>
        <taxon>Myxococcota</taxon>
        <taxon>Polyangia</taxon>
        <taxon>Polyangiales</taxon>
        <taxon>Polyangiaceae</taxon>
        <taxon>Sorangium</taxon>
    </lineage>
</organism>
<dbReference type="Proteomes" id="UP000238348">
    <property type="component" value="Chromosome"/>
</dbReference>
<dbReference type="PROSITE" id="PS51257">
    <property type="entry name" value="PROKAR_LIPOPROTEIN"/>
    <property type="match status" value="1"/>
</dbReference>
<sequence length="145" mass="16146">MNQEKRVFPICGMALSSFLAAGCILDVTDHHPRPAPAPVGSLTVDWTVARRSDVRACAREGARDTEVEIIVYRGDREVAREFAHCEDFSLTVDLPPDEYKVYVTLVERGSDRPVTTTLPLEEIDIVKGADLNVDVDFPATSFLRR</sequence>
<reference evidence="1 2" key="1">
    <citation type="submission" date="2015-09" db="EMBL/GenBank/DDBJ databases">
        <title>Sorangium comparison.</title>
        <authorList>
            <person name="Zaburannyi N."/>
            <person name="Bunk B."/>
            <person name="Overmann J."/>
            <person name="Mueller R."/>
        </authorList>
    </citation>
    <scope>NUCLEOTIDE SEQUENCE [LARGE SCALE GENOMIC DNA]</scope>
    <source>
        <strain evidence="1 2">So ce26</strain>
    </source>
</reference>
<dbReference type="AlphaFoldDB" id="A0A2L0F929"/>